<evidence type="ECO:0000313" key="1">
    <source>
        <dbReference type="EMBL" id="KAK7498161.1"/>
    </source>
</evidence>
<dbReference type="EMBL" id="JACVVK020000052">
    <property type="protein sequence ID" value="KAK7498161.1"/>
    <property type="molecule type" value="Genomic_DNA"/>
</dbReference>
<dbReference type="AlphaFoldDB" id="A0ABD0LF93"/>
<name>A0ABD0LF93_9CAEN</name>
<accession>A0ABD0LF93</accession>
<reference evidence="1 2" key="1">
    <citation type="journal article" date="2023" name="Sci. Data">
        <title>Genome assembly of the Korean intertidal mud-creeper Batillaria attramentaria.</title>
        <authorList>
            <person name="Patra A.K."/>
            <person name="Ho P.T."/>
            <person name="Jun S."/>
            <person name="Lee S.J."/>
            <person name="Kim Y."/>
            <person name="Won Y.J."/>
        </authorList>
    </citation>
    <scope>NUCLEOTIDE SEQUENCE [LARGE SCALE GENOMIC DNA]</scope>
    <source>
        <strain evidence="1">Wonlab-2016</strain>
    </source>
</reference>
<evidence type="ECO:0000313" key="2">
    <source>
        <dbReference type="Proteomes" id="UP001519460"/>
    </source>
</evidence>
<proteinExistence type="predicted"/>
<organism evidence="1 2">
    <name type="scientific">Batillaria attramentaria</name>
    <dbReference type="NCBI Taxonomy" id="370345"/>
    <lineage>
        <taxon>Eukaryota</taxon>
        <taxon>Metazoa</taxon>
        <taxon>Spiralia</taxon>
        <taxon>Lophotrochozoa</taxon>
        <taxon>Mollusca</taxon>
        <taxon>Gastropoda</taxon>
        <taxon>Caenogastropoda</taxon>
        <taxon>Sorbeoconcha</taxon>
        <taxon>Cerithioidea</taxon>
        <taxon>Batillariidae</taxon>
        <taxon>Batillaria</taxon>
    </lineage>
</organism>
<keyword evidence="2" id="KW-1185">Reference proteome</keyword>
<comment type="caution">
    <text evidence="1">The sequence shown here is derived from an EMBL/GenBank/DDBJ whole genome shotgun (WGS) entry which is preliminary data.</text>
</comment>
<sequence>MILTRCSTFNKFTPNCSRPARETNDNIYRVHTVAAKQIHNRCQGEQQFVQVKLFRSELQLTPSAGEPLAKICKNLLKRPLFRVTGFVLFTQYNVRRYSLEADSGMDPSQSERLTDLEEMISQCLLTKQAK</sequence>
<protein>
    <submittedName>
        <fullName evidence="1">Uncharacterized protein</fullName>
    </submittedName>
</protein>
<gene>
    <name evidence="1" type="ORF">BaRGS_00010421</name>
</gene>
<dbReference type="Proteomes" id="UP001519460">
    <property type="component" value="Unassembled WGS sequence"/>
</dbReference>